<dbReference type="PANTHER" id="PTHR42951:SF17">
    <property type="entry name" value="METALLO-BETA-LACTAMASE DOMAIN-CONTAINING PROTEIN"/>
    <property type="match status" value="1"/>
</dbReference>
<dbReference type="RefSeq" id="WP_093193576.1">
    <property type="nucleotide sequence ID" value="NZ_FNEV01000005.1"/>
</dbReference>
<dbReference type="InterPro" id="IPR001279">
    <property type="entry name" value="Metallo-B-lactamas"/>
</dbReference>
<evidence type="ECO:0000259" key="1">
    <source>
        <dbReference type="SMART" id="SM00849"/>
    </source>
</evidence>
<dbReference type="AlphaFoldDB" id="A0A1G8TLF3"/>
<accession>A0A1G8TLF3</accession>
<feature type="domain" description="Metallo-beta-lactamase" evidence="1">
    <location>
        <begin position="23"/>
        <end position="231"/>
    </location>
</feature>
<organism evidence="2 3">
    <name type="scientific">Salimicrobium halophilum</name>
    <dbReference type="NCBI Taxonomy" id="86666"/>
    <lineage>
        <taxon>Bacteria</taxon>
        <taxon>Bacillati</taxon>
        <taxon>Bacillota</taxon>
        <taxon>Bacilli</taxon>
        <taxon>Bacillales</taxon>
        <taxon>Bacillaceae</taxon>
        <taxon>Salimicrobium</taxon>
    </lineage>
</organism>
<dbReference type="OrthoDB" id="9802248at2"/>
<evidence type="ECO:0000313" key="2">
    <source>
        <dbReference type="EMBL" id="SDJ42283.1"/>
    </source>
</evidence>
<dbReference type="SMART" id="SM00849">
    <property type="entry name" value="Lactamase_B"/>
    <property type="match status" value="1"/>
</dbReference>
<sequence length="257" mass="28490">MDHMSHAVAEPVTDDVAFYRARIVNVVFIGKEHTPGWILVDTGIEGYEKRIIHAAESRYGTLAPRAIVLTHGHFDHSGSAAKLSRHWKVPIYVHEKEEPYVTGKKHYPVGNATVGGGVFTLLSPFYPTNPKHLKHVEHLSPGGVLPFLDEWEYIETPGHTPGHISLFRSRDRLLISGDALLTVNQESLLSVITQYQHLHGPPAYFTMDEAEAEHSIQKLQKLSPSIVVPGHGTPMKGKKMKQELDALAGVNPSLNID</sequence>
<dbReference type="CDD" id="cd07721">
    <property type="entry name" value="yflN-like_MBL-fold"/>
    <property type="match status" value="1"/>
</dbReference>
<dbReference type="Pfam" id="PF00753">
    <property type="entry name" value="Lactamase_B"/>
    <property type="match status" value="1"/>
</dbReference>
<protein>
    <submittedName>
        <fullName evidence="2">Glyoxylase, beta-lactamase superfamily II</fullName>
    </submittedName>
</protein>
<dbReference type="Proteomes" id="UP000199225">
    <property type="component" value="Unassembled WGS sequence"/>
</dbReference>
<dbReference type="PANTHER" id="PTHR42951">
    <property type="entry name" value="METALLO-BETA-LACTAMASE DOMAIN-CONTAINING"/>
    <property type="match status" value="1"/>
</dbReference>
<proteinExistence type="predicted"/>
<name>A0A1G8TLF3_9BACI</name>
<keyword evidence="3" id="KW-1185">Reference proteome</keyword>
<gene>
    <name evidence="2" type="ORF">SAMN04490247_1847</name>
</gene>
<dbReference type="STRING" id="86666.SAMN04490247_1847"/>
<dbReference type="InterPro" id="IPR050855">
    <property type="entry name" value="NDM-1-like"/>
</dbReference>
<evidence type="ECO:0000313" key="3">
    <source>
        <dbReference type="Proteomes" id="UP000199225"/>
    </source>
</evidence>
<reference evidence="3" key="1">
    <citation type="submission" date="2016-10" db="EMBL/GenBank/DDBJ databases">
        <authorList>
            <person name="Varghese N."/>
            <person name="Submissions S."/>
        </authorList>
    </citation>
    <scope>NUCLEOTIDE SEQUENCE [LARGE SCALE GENOMIC DNA]</scope>
    <source>
        <strain evidence="3">DSM 4771</strain>
    </source>
</reference>
<dbReference type="EMBL" id="FNEV01000005">
    <property type="protein sequence ID" value="SDJ42283.1"/>
    <property type="molecule type" value="Genomic_DNA"/>
</dbReference>
<dbReference type="InterPro" id="IPR036866">
    <property type="entry name" value="RibonucZ/Hydroxyglut_hydro"/>
</dbReference>
<dbReference type="SUPFAM" id="SSF56281">
    <property type="entry name" value="Metallo-hydrolase/oxidoreductase"/>
    <property type="match status" value="1"/>
</dbReference>
<dbReference type="Gene3D" id="3.60.15.10">
    <property type="entry name" value="Ribonuclease Z/Hydroxyacylglutathione hydrolase-like"/>
    <property type="match status" value="1"/>
</dbReference>